<evidence type="ECO:0000313" key="3">
    <source>
        <dbReference type="EMBL" id="GJE25419.1"/>
    </source>
</evidence>
<proteinExistence type="predicted"/>
<organism evidence="3 4">
    <name type="scientific">Methylobacterium organophilum</name>
    <dbReference type="NCBI Taxonomy" id="410"/>
    <lineage>
        <taxon>Bacteria</taxon>
        <taxon>Pseudomonadati</taxon>
        <taxon>Pseudomonadota</taxon>
        <taxon>Alphaproteobacteria</taxon>
        <taxon>Hyphomicrobiales</taxon>
        <taxon>Methylobacteriaceae</taxon>
        <taxon>Methylobacterium</taxon>
    </lineage>
</organism>
<evidence type="ECO:0000256" key="1">
    <source>
        <dbReference type="SAM" id="MobiDB-lite"/>
    </source>
</evidence>
<dbReference type="Proteomes" id="UP001055156">
    <property type="component" value="Unassembled WGS sequence"/>
</dbReference>
<evidence type="ECO:0000313" key="4">
    <source>
        <dbReference type="Proteomes" id="UP001055156"/>
    </source>
</evidence>
<keyword evidence="2" id="KW-0732">Signal</keyword>
<feature type="region of interest" description="Disordered" evidence="1">
    <location>
        <begin position="25"/>
        <end position="96"/>
    </location>
</feature>
<reference evidence="3" key="2">
    <citation type="submission" date="2021-08" db="EMBL/GenBank/DDBJ databases">
        <authorList>
            <person name="Tani A."/>
            <person name="Ola A."/>
            <person name="Ogura Y."/>
            <person name="Katsura K."/>
            <person name="Hayashi T."/>
        </authorList>
    </citation>
    <scope>NUCLEOTIDE SEQUENCE</scope>
    <source>
        <strain evidence="3">NBRC 15689</strain>
    </source>
</reference>
<accession>A0ABQ4T4R4</accession>
<sequence>MTRNTFRWLLAGAGASLAAGLTLSPDGASARGGSFTPPGGQLAATAPGGTQGLAGPRNVSEASRGGHAYGRRERLLRVDPYGRRPAPDGFGEAPGW</sequence>
<dbReference type="EMBL" id="BPQV01000001">
    <property type="protein sequence ID" value="GJE25419.1"/>
    <property type="molecule type" value="Genomic_DNA"/>
</dbReference>
<gene>
    <name evidence="3" type="ORF">LKMONMHP_0256</name>
</gene>
<name>A0ABQ4T4R4_METOR</name>
<evidence type="ECO:0000256" key="2">
    <source>
        <dbReference type="SAM" id="SignalP"/>
    </source>
</evidence>
<keyword evidence="4" id="KW-1185">Reference proteome</keyword>
<feature type="compositionally biased region" description="Basic and acidic residues" evidence="1">
    <location>
        <begin position="70"/>
        <end position="86"/>
    </location>
</feature>
<comment type="caution">
    <text evidence="3">The sequence shown here is derived from an EMBL/GenBank/DDBJ whole genome shotgun (WGS) entry which is preliminary data.</text>
</comment>
<feature type="signal peptide" evidence="2">
    <location>
        <begin position="1"/>
        <end position="30"/>
    </location>
</feature>
<reference evidence="3" key="1">
    <citation type="journal article" date="2021" name="Front. Microbiol.">
        <title>Comprehensive Comparative Genomics and Phenotyping of Methylobacterium Species.</title>
        <authorList>
            <person name="Alessa O."/>
            <person name="Ogura Y."/>
            <person name="Fujitani Y."/>
            <person name="Takami H."/>
            <person name="Hayashi T."/>
            <person name="Sahin N."/>
            <person name="Tani A."/>
        </authorList>
    </citation>
    <scope>NUCLEOTIDE SEQUENCE</scope>
    <source>
        <strain evidence="3">NBRC 15689</strain>
    </source>
</reference>
<protein>
    <submittedName>
        <fullName evidence="3">Uncharacterized protein</fullName>
    </submittedName>
</protein>
<feature type="chain" id="PRO_5045238801" evidence="2">
    <location>
        <begin position="31"/>
        <end position="96"/>
    </location>
</feature>
<dbReference type="RefSeq" id="WP_238309372.1">
    <property type="nucleotide sequence ID" value="NZ_BPQV01000001.1"/>
</dbReference>